<dbReference type="AlphaFoldDB" id="A0AAD3DG67"/>
<dbReference type="PANTHER" id="PTHR45632">
    <property type="entry name" value="LD33804P"/>
    <property type="match status" value="1"/>
</dbReference>
<dbReference type="PANTHER" id="PTHR45632:SF3">
    <property type="entry name" value="KELCH-LIKE PROTEIN 32"/>
    <property type="match status" value="1"/>
</dbReference>
<evidence type="ECO:0000313" key="4">
    <source>
        <dbReference type="EMBL" id="GFR40674.1"/>
    </source>
</evidence>
<name>A0AAD3DG67_9CHLO</name>
<dbReference type="Proteomes" id="UP001054857">
    <property type="component" value="Unassembled WGS sequence"/>
</dbReference>
<evidence type="ECO:0008006" key="6">
    <source>
        <dbReference type="Google" id="ProtNLM"/>
    </source>
</evidence>
<organism evidence="4 5">
    <name type="scientific">Astrephomene gubernaculifera</name>
    <dbReference type="NCBI Taxonomy" id="47775"/>
    <lineage>
        <taxon>Eukaryota</taxon>
        <taxon>Viridiplantae</taxon>
        <taxon>Chlorophyta</taxon>
        <taxon>core chlorophytes</taxon>
        <taxon>Chlorophyceae</taxon>
        <taxon>CS clade</taxon>
        <taxon>Chlamydomonadales</taxon>
        <taxon>Astrephomenaceae</taxon>
        <taxon>Astrephomene</taxon>
    </lineage>
</organism>
<keyword evidence="2" id="KW-0677">Repeat</keyword>
<dbReference type="InterPro" id="IPR006652">
    <property type="entry name" value="Kelch_1"/>
</dbReference>
<comment type="caution">
    <text evidence="4">The sequence shown here is derived from an EMBL/GenBank/DDBJ whole genome shotgun (WGS) entry which is preliminary data.</text>
</comment>
<keyword evidence="5" id="KW-1185">Reference proteome</keyword>
<evidence type="ECO:0000256" key="1">
    <source>
        <dbReference type="ARBA" id="ARBA00022441"/>
    </source>
</evidence>
<evidence type="ECO:0000313" key="5">
    <source>
        <dbReference type="Proteomes" id="UP001054857"/>
    </source>
</evidence>
<dbReference type="Pfam" id="PF01344">
    <property type="entry name" value="Kelch_1"/>
    <property type="match status" value="1"/>
</dbReference>
<dbReference type="EMBL" id="BMAR01000001">
    <property type="protein sequence ID" value="GFR40674.1"/>
    <property type="molecule type" value="Genomic_DNA"/>
</dbReference>
<dbReference type="SUPFAM" id="SSF50965">
    <property type="entry name" value="Galactose oxidase, central domain"/>
    <property type="match status" value="1"/>
</dbReference>
<dbReference type="Gene3D" id="2.120.10.80">
    <property type="entry name" value="Kelch-type beta propeller"/>
    <property type="match status" value="2"/>
</dbReference>
<accession>A0AAD3DG67</accession>
<protein>
    <recommendedName>
        <fullName evidence="6">Kelch repeat-containing protein</fullName>
    </recommendedName>
</protein>
<dbReference type="Pfam" id="PF24681">
    <property type="entry name" value="Kelch_KLHDC2_KLHL20_DRC7"/>
    <property type="match status" value="1"/>
</dbReference>
<sequence length="529" mass="55918">MYCMAKDFGIDGTVPSSGPQLAAQTGTASVNRSKLGLAVRRSCVDVPIYPIFVTSITLAALFLSCFSIAKVRVYNKSEQSAADGVARFISLVQTRLSLSAAMSGSLPGYYPPAIVPPSPPSLPPPPPTPLSLLSYPTHPYSPLPPAPPEPPLTPPDPPSPDPPSPDPPSPDPPSPPPPPSPSPFPPGADVSYWSRGASIPDGRSGHGVIAYGKYVYVMGGTNSRAITVNYFWQYDTETGLSQDLKTLLDRRAHFAHVLLDAKIYVIGGAVAGNTTMVYDIATRDWNWTGSLNKYRAYACAAVVSGKVYVMGGADRNNTVLSSVEQLDPATGVWRLLPDSSNMASARSGAGCAVVDNYIYVAGGFDLNGSRVATVERFDPSSGIWTPLAPMATPRRLFGMTALRGGRILVAGGDIVNPDWTPTAPSAAIAEVEEYSVADNTWVRRAPLPQPLYSFKMVTVSGMAYTFGGLTTSFVPADGDTPSRTSVTPVLAAYTFHPMENPPPSPTPSSPSSPPLQRPPPTPSPEPPHS</sequence>
<proteinExistence type="predicted"/>
<feature type="compositionally biased region" description="Pro residues" evidence="3">
    <location>
        <begin position="139"/>
        <end position="186"/>
    </location>
</feature>
<evidence type="ECO:0000256" key="3">
    <source>
        <dbReference type="SAM" id="MobiDB-lite"/>
    </source>
</evidence>
<keyword evidence="1" id="KW-0880">Kelch repeat</keyword>
<feature type="compositionally biased region" description="Pro residues" evidence="3">
    <location>
        <begin position="120"/>
        <end position="129"/>
    </location>
</feature>
<reference evidence="4 5" key="1">
    <citation type="journal article" date="2021" name="Sci. Rep.">
        <title>Genome sequencing of the multicellular alga Astrephomene provides insights into convergent evolution of germ-soma differentiation.</title>
        <authorList>
            <person name="Yamashita S."/>
            <person name="Yamamoto K."/>
            <person name="Matsuzaki R."/>
            <person name="Suzuki S."/>
            <person name="Yamaguchi H."/>
            <person name="Hirooka S."/>
            <person name="Minakuchi Y."/>
            <person name="Miyagishima S."/>
            <person name="Kawachi M."/>
            <person name="Toyoda A."/>
            <person name="Nozaki H."/>
        </authorList>
    </citation>
    <scope>NUCLEOTIDE SEQUENCE [LARGE SCALE GENOMIC DNA]</scope>
    <source>
        <strain evidence="4 5">NIES-4017</strain>
    </source>
</reference>
<feature type="region of interest" description="Disordered" evidence="3">
    <location>
        <begin position="120"/>
        <end position="197"/>
    </location>
</feature>
<dbReference type="InterPro" id="IPR011043">
    <property type="entry name" value="Gal_Oxase/kelch_b-propeller"/>
</dbReference>
<gene>
    <name evidence="4" type="ORF">Agub_g1262</name>
</gene>
<dbReference type="InterPro" id="IPR015915">
    <property type="entry name" value="Kelch-typ_b-propeller"/>
</dbReference>
<dbReference type="SMART" id="SM00612">
    <property type="entry name" value="Kelch"/>
    <property type="match status" value="5"/>
</dbReference>
<evidence type="ECO:0000256" key="2">
    <source>
        <dbReference type="ARBA" id="ARBA00022737"/>
    </source>
</evidence>
<feature type="compositionally biased region" description="Pro residues" evidence="3">
    <location>
        <begin position="499"/>
        <end position="529"/>
    </location>
</feature>
<feature type="region of interest" description="Disordered" evidence="3">
    <location>
        <begin position="494"/>
        <end position="529"/>
    </location>
</feature>